<dbReference type="GO" id="GO:0008023">
    <property type="term" value="C:transcription elongation factor complex"/>
    <property type="evidence" value="ECO:0007669"/>
    <property type="project" value="TreeGrafter"/>
</dbReference>
<dbReference type="InterPro" id="IPR028231">
    <property type="entry name" value="Spt6_YqgF"/>
</dbReference>
<dbReference type="AlphaFoldDB" id="A0A098VLI5"/>
<dbReference type="SUPFAM" id="SSF158832">
    <property type="entry name" value="Tex N-terminal region-like"/>
    <property type="match status" value="1"/>
</dbReference>
<proteinExistence type="predicted"/>
<dbReference type="Pfam" id="PF14639">
    <property type="entry name" value="YqgF"/>
    <property type="match status" value="1"/>
</dbReference>
<dbReference type="EMBL" id="JMKJ01000612">
    <property type="protein sequence ID" value="KGG49918.1"/>
    <property type="molecule type" value="Genomic_DNA"/>
</dbReference>
<dbReference type="PANTHER" id="PTHR10145:SF6">
    <property type="entry name" value="TRANSCRIPTION ELONGATION FACTOR SPT6"/>
    <property type="match status" value="1"/>
</dbReference>
<evidence type="ECO:0000259" key="2">
    <source>
        <dbReference type="Pfam" id="PF14632"/>
    </source>
</evidence>
<feature type="domain" description="Spt6 acidic N-terminal" evidence="2">
    <location>
        <begin position="9"/>
        <end position="45"/>
    </location>
</feature>
<dbReference type="OrthoDB" id="995477at2759"/>
<dbReference type="GO" id="GO:0034728">
    <property type="term" value="P:nucleosome organization"/>
    <property type="evidence" value="ECO:0007669"/>
    <property type="project" value="TreeGrafter"/>
</dbReference>
<feature type="domain" description="Transcription elongation factor Spt6 YqgF" evidence="3">
    <location>
        <begin position="628"/>
        <end position="708"/>
    </location>
</feature>
<dbReference type="Pfam" id="PF14632">
    <property type="entry name" value="SPT6_acidic"/>
    <property type="match status" value="1"/>
</dbReference>
<dbReference type="InterPro" id="IPR037027">
    <property type="entry name" value="YqgF/RNaseH-like_dom_sf"/>
</dbReference>
<dbReference type="GeneID" id="25261159"/>
<feature type="domain" description="Helix-turn-helix DNA-binding" evidence="4">
    <location>
        <begin position="218"/>
        <end position="312"/>
    </location>
</feature>
<dbReference type="RefSeq" id="XP_013236383.1">
    <property type="nucleotide sequence ID" value="XM_013380929.1"/>
</dbReference>
<accession>A0A098VLI5</accession>
<dbReference type="PANTHER" id="PTHR10145">
    <property type="entry name" value="TRANSCRIPTION ELONGATION FACTOR SPT6"/>
    <property type="match status" value="1"/>
</dbReference>
<dbReference type="Gene3D" id="3.30.420.140">
    <property type="entry name" value="YqgF/RNase H-like domain"/>
    <property type="match status" value="1"/>
</dbReference>
<dbReference type="Gene3D" id="1.10.10.650">
    <property type="entry name" value="RuvA domain 2-like"/>
    <property type="match status" value="1"/>
</dbReference>
<dbReference type="GO" id="GO:0003677">
    <property type="term" value="F:DNA binding"/>
    <property type="evidence" value="ECO:0007669"/>
    <property type="project" value="InterPro"/>
</dbReference>
<dbReference type="InterPro" id="IPR017072">
    <property type="entry name" value="TF_Spt6"/>
</dbReference>
<dbReference type="Pfam" id="PF14641">
    <property type="entry name" value="HTH_44"/>
    <property type="match status" value="1"/>
</dbReference>
<name>A0A098VLI5_9MICR</name>
<feature type="region of interest" description="Disordered" evidence="1">
    <location>
        <begin position="41"/>
        <end position="108"/>
    </location>
</feature>
<dbReference type="Proteomes" id="UP000029725">
    <property type="component" value="Unassembled WGS sequence"/>
</dbReference>
<dbReference type="GO" id="GO:0031491">
    <property type="term" value="F:nucleosome binding"/>
    <property type="evidence" value="ECO:0007669"/>
    <property type="project" value="TreeGrafter"/>
</dbReference>
<evidence type="ECO:0000313" key="6">
    <source>
        <dbReference type="Proteomes" id="UP000029725"/>
    </source>
</evidence>
<protein>
    <submittedName>
        <fullName evidence="5">Uncharacterized protein</fullName>
    </submittedName>
</protein>
<evidence type="ECO:0000259" key="3">
    <source>
        <dbReference type="Pfam" id="PF14639"/>
    </source>
</evidence>
<dbReference type="InterPro" id="IPR023319">
    <property type="entry name" value="Tex-like_HTH_dom_sf"/>
</dbReference>
<feature type="compositionally biased region" description="Low complexity" evidence="1">
    <location>
        <begin position="1"/>
        <end position="10"/>
    </location>
</feature>
<reference evidence="5 6" key="1">
    <citation type="submission" date="2014-04" db="EMBL/GenBank/DDBJ databases">
        <title>A new species of microsporidia sheds light on the evolution of extreme parasitism.</title>
        <authorList>
            <person name="Haag K.L."/>
            <person name="James T.Y."/>
            <person name="Larsson R."/>
            <person name="Schaer T.M."/>
            <person name="Refardt D."/>
            <person name="Pombert J.-F."/>
            <person name="Ebert D."/>
        </authorList>
    </citation>
    <scope>NUCLEOTIDE SEQUENCE [LARGE SCALE GENOMIC DNA]</scope>
    <source>
        <strain evidence="5 6">UGP3</strain>
        <tissue evidence="5">Spores</tissue>
    </source>
</reference>
<feature type="non-terminal residue" evidence="5">
    <location>
        <position position="712"/>
    </location>
</feature>
<evidence type="ECO:0000313" key="5">
    <source>
        <dbReference type="EMBL" id="KGG49918.1"/>
    </source>
</evidence>
<dbReference type="VEuPathDB" id="MicrosporidiaDB:DI09_9p10"/>
<evidence type="ECO:0000259" key="4">
    <source>
        <dbReference type="Pfam" id="PF14641"/>
    </source>
</evidence>
<gene>
    <name evidence="5" type="ORF">DI09_9p10</name>
</gene>
<dbReference type="InterPro" id="IPR028088">
    <property type="entry name" value="Spt6_HTH_DNA-bd_dom"/>
</dbReference>
<dbReference type="InterPro" id="IPR028083">
    <property type="entry name" value="Spt6_acidic_N_dom"/>
</dbReference>
<dbReference type="Gene3D" id="1.10.3500.10">
    <property type="entry name" value="Tex N-terminal region-like"/>
    <property type="match status" value="1"/>
</dbReference>
<sequence length="712" mass="82409">MIHASSSSSSSDDDHLDEEDFELIEENTGRRIKPAKKFKRLQRRIRDDESSSDFEDEVVSAAKSHTAPLENMFDESEENFQKSRKSFQKLSSSRYSDEADFFEDEEEEEEDDIANFIEEDMDNEEDNTSRLDQKLNKLHKSSSAWQEMNDIFGEGFDLEMSLEPQDDISIRSKSVSLDEIYEPAEIAAKLFTTEDEAIRVIDIPERIQLRDGHQRPPISETELRMESVYIAFKIEKLAKRPLTDEFRKQFLNAIAAILKFIREDFFEIPFIATHRKEYFQEYLSLDDLWAIYDYDEKWKILQERKAKILSFLELRENSSIDETHLIHYLNKAELEEEDMEDCLEYINYKYGKDSFSTSSSVNSGKSTAFKRPVSMIKRIDGKSELLSSKSPILHEFLPKIGITPRQFGINLTDMMKRFEPEDATVSPQTLIQSMVSTNNSDPEVIKENAISLLAKDFSMEPFVRKAFRALLGNSIFISTHPTEKGIHEISATHEYAHIKFLQKKPMFAFVDSEFLELLEAEKVNLLNVVIDVEFEERYYRQVESFFMSETYSLNAEKWNPFRKQILKDCVDNHIMPYLKKRFCQKMKKDALETVGKFCQHSLTEKLLFGKFIQPESSSNSPSTFMAVSWYDGAPGSLTYAVVINEEGALVESLRLSNMLDRNKKPEDLEKLSEFIAKHQPCVIGVSGISPNVKYSLLADIQKLVSELKLSGK</sequence>
<dbReference type="GO" id="GO:0140673">
    <property type="term" value="P:transcription elongation-coupled chromatin remodeling"/>
    <property type="evidence" value="ECO:0007669"/>
    <property type="project" value="InterPro"/>
</dbReference>
<feature type="compositionally biased region" description="Acidic residues" evidence="1">
    <location>
        <begin position="98"/>
        <end position="108"/>
    </location>
</feature>
<dbReference type="GO" id="GO:0042393">
    <property type="term" value="F:histone binding"/>
    <property type="evidence" value="ECO:0007669"/>
    <property type="project" value="TreeGrafter"/>
</dbReference>
<comment type="caution">
    <text evidence="5">The sequence shown here is derived from an EMBL/GenBank/DDBJ whole genome shotgun (WGS) entry which is preliminary data.</text>
</comment>
<keyword evidence="6" id="KW-1185">Reference proteome</keyword>
<organism evidence="5 6">
    <name type="scientific">Mitosporidium daphniae</name>
    <dbReference type="NCBI Taxonomy" id="1485682"/>
    <lineage>
        <taxon>Eukaryota</taxon>
        <taxon>Fungi</taxon>
        <taxon>Fungi incertae sedis</taxon>
        <taxon>Microsporidia</taxon>
        <taxon>Mitosporidium</taxon>
    </lineage>
</organism>
<dbReference type="InterPro" id="IPR023323">
    <property type="entry name" value="Tex-like_dom_sf"/>
</dbReference>
<feature type="region of interest" description="Disordered" evidence="1">
    <location>
        <begin position="1"/>
        <end position="20"/>
    </location>
</feature>
<dbReference type="HOGENOM" id="CLU_387821_0_0_1"/>
<evidence type="ECO:0000256" key="1">
    <source>
        <dbReference type="SAM" id="MobiDB-lite"/>
    </source>
</evidence>